<dbReference type="InterPro" id="IPR036188">
    <property type="entry name" value="FAD/NAD-bd_sf"/>
</dbReference>
<dbReference type="Pfam" id="PF02852">
    <property type="entry name" value="Pyr_redox_dim"/>
    <property type="match status" value="1"/>
</dbReference>
<dbReference type="RefSeq" id="WP_067630803.1">
    <property type="nucleotide sequence ID" value="NZ_CP013213.1"/>
</dbReference>
<evidence type="ECO:0000256" key="4">
    <source>
        <dbReference type="ARBA" id="ARBA00022827"/>
    </source>
</evidence>
<dbReference type="InterPro" id="IPR023753">
    <property type="entry name" value="FAD/NAD-binding_dom"/>
</dbReference>
<dbReference type="SUPFAM" id="SSF55424">
    <property type="entry name" value="FAD/NAD-linked reductases, dimerisation (C-terminal) domain"/>
    <property type="match status" value="1"/>
</dbReference>
<dbReference type="SUPFAM" id="SSF51905">
    <property type="entry name" value="FAD/NAD(P)-binding domain"/>
    <property type="match status" value="1"/>
</dbReference>
<dbReference type="PRINTS" id="PR00411">
    <property type="entry name" value="PNDRDTASEI"/>
</dbReference>
<dbReference type="STRING" id="1514105.AOC36_02225"/>
<evidence type="ECO:0000256" key="3">
    <source>
        <dbReference type="ARBA" id="ARBA00022630"/>
    </source>
</evidence>
<dbReference type="OrthoDB" id="9802028at2"/>
<dbReference type="Pfam" id="PF07992">
    <property type="entry name" value="Pyr_redox_2"/>
    <property type="match status" value="1"/>
</dbReference>
<dbReference type="PROSITE" id="PS50206">
    <property type="entry name" value="RHODANESE_3"/>
    <property type="match status" value="1"/>
</dbReference>
<comment type="similarity">
    <text evidence="2">Belongs to the class-III pyridine nucleotide-disulfide oxidoreductase family.</text>
</comment>
<keyword evidence="5" id="KW-0560">Oxidoreductase</keyword>
<reference evidence="8 9" key="1">
    <citation type="submission" date="2015-10" db="EMBL/GenBank/DDBJ databases">
        <title>Erysipelothrix larvae sp. LV19 isolated from the larval gut of the rhinoceros beetle, Trypoxylus dichotomus.</title>
        <authorList>
            <person name="Lim S."/>
            <person name="Kim B.-C."/>
        </authorList>
    </citation>
    <scope>NUCLEOTIDE SEQUENCE [LARGE SCALE GENOMIC DNA]</scope>
    <source>
        <strain evidence="8 9">LV19</strain>
    </source>
</reference>
<dbReference type="SUPFAM" id="SSF52821">
    <property type="entry name" value="Rhodanese/Cell cycle control phosphatase"/>
    <property type="match status" value="1"/>
</dbReference>
<dbReference type="KEGG" id="erl:AOC36_02225"/>
<evidence type="ECO:0000256" key="6">
    <source>
        <dbReference type="ARBA" id="ARBA00023284"/>
    </source>
</evidence>
<dbReference type="Proteomes" id="UP000063781">
    <property type="component" value="Chromosome"/>
</dbReference>
<dbReference type="PRINTS" id="PR00368">
    <property type="entry name" value="FADPNR"/>
</dbReference>
<dbReference type="GO" id="GO:0016491">
    <property type="term" value="F:oxidoreductase activity"/>
    <property type="evidence" value="ECO:0007669"/>
    <property type="project" value="UniProtKB-KW"/>
</dbReference>
<name>A0A0X8GYP1_9FIRM</name>
<protein>
    <submittedName>
        <fullName evidence="8">CoA-disulfide reductase</fullName>
    </submittedName>
</protein>
<dbReference type="AlphaFoldDB" id="A0A0X8GYP1"/>
<dbReference type="Pfam" id="PF00581">
    <property type="entry name" value="Rhodanese"/>
    <property type="match status" value="1"/>
</dbReference>
<feature type="domain" description="Rhodanese" evidence="7">
    <location>
        <begin position="460"/>
        <end position="548"/>
    </location>
</feature>
<sequence>MNQKRVVVVGGSAGGMSFATRYRRLNQKDSIIILERGPYVSYANCGLPYYISQEIPSREDLFVVDQDVLINRFKLDLKTEHEVVSLDSKKKVIHCMHHGKPLDIPYDMCVLSPGAKPFDLKISGSETHPALFTLRNVEDVDRIVDSLQSNHLKHAVVMGAGFIGLEIVENLVRKGLTVSVVEKSSQVLPPLDVEMAQALHQTLIAQGVKVYINHSVVSMDASSCVLDDGTRLQADLVLSCVGVVPDTQFAKQSGIICGMREGIVVDHRYQTNLDSVYALGDACITQQFSSKKDALIPLASPANRQGRHLADILSGKSKERTLTLGTSILRLFNLSAASTGLNEKQLEGQAYEVFHLSANDHAGYFPGATPILLKVLFDPKTHLILGAQAIGEKGVDKRIDVIATAIKANMKVNELQDLELAYAPPFGSAKDIVNMAGYVAENILDKTTHRIHWNALETLQQEGAYLLDVRNDEERAELGYIIGSHHCPLDALRTHLHTFPKDQCIIVYCQSSARSYNAECILRDAGFNVMNMDGSFGLYRLIRPDRIVMDGSL</sequence>
<evidence type="ECO:0000259" key="7">
    <source>
        <dbReference type="PROSITE" id="PS50206"/>
    </source>
</evidence>
<comment type="cofactor">
    <cofactor evidence="1">
        <name>FAD</name>
        <dbReference type="ChEBI" id="CHEBI:57692"/>
    </cofactor>
</comment>
<gene>
    <name evidence="8" type="ORF">AOC36_02225</name>
</gene>
<evidence type="ECO:0000313" key="9">
    <source>
        <dbReference type="Proteomes" id="UP000063781"/>
    </source>
</evidence>
<dbReference type="PANTHER" id="PTHR43429">
    <property type="entry name" value="PYRIDINE NUCLEOTIDE-DISULFIDE OXIDOREDUCTASE DOMAIN-CONTAINING"/>
    <property type="match status" value="1"/>
</dbReference>
<dbReference type="PANTHER" id="PTHR43429:SF1">
    <property type="entry name" value="NAD(P)H SULFUR OXIDOREDUCTASE (COA-DEPENDENT)"/>
    <property type="match status" value="1"/>
</dbReference>
<dbReference type="SMART" id="SM00450">
    <property type="entry name" value="RHOD"/>
    <property type="match status" value="1"/>
</dbReference>
<keyword evidence="4" id="KW-0274">FAD</keyword>
<accession>A0A0X8GYP1</accession>
<organism evidence="8 9">
    <name type="scientific">Erysipelothrix larvae</name>
    <dbReference type="NCBI Taxonomy" id="1514105"/>
    <lineage>
        <taxon>Bacteria</taxon>
        <taxon>Bacillati</taxon>
        <taxon>Bacillota</taxon>
        <taxon>Erysipelotrichia</taxon>
        <taxon>Erysipelotrichales</taxon>
        <taxon>Erysipelotrichaceae</taxon>
        <taxon>Erysipelothrix</taxon>
    </lineage>
</organism>
<evidence type="ECO:0000256" key="5">
    <source>
        <dbReference type="ARBA" id="ARBA00023002"/>
    </source>
</evidence>
<dbReference type="EMBL" id="CP013213">
    <property type="protein sequence ID" value="AMC92842.1"/>
    <property type="molecule type" value="Genomic_DNA"/>
</dbReference>
<keyword evidence="6" id="KW-0676">Redox-active center</keyword>
<proteinExistence type="inferred from homology"/>
<evidence type="ECO:0000256" key="2">
    <source>
        <dbReference type="ARBA" id="ARBA00009130"/>
    </source>
</evidence>
<dbReference type="InterPro" id="IPR036873">
    <property type="entry name" value="Rhodanese-like_dom_sf"/>
</dbReference>
<evidence type="ECO:0000256" key="1">
    <source>
        <dbReference type="ARBA" id="ARBA00001974"/>
    </source>
</evidence>
<dbReference type="InterPro" id="IPR004099">
    <property type="entry name" value="Pyr_nucl-diS_OxRdtase_dimer"/>
</dbReference>
<dbReference type="Gene3D" id="3.40.250.10">
    <property type="entry name" value="Rhodanese-like domain"/>
    <property type="match status" value="1"/>
</dbReference>
<dbReference type="InterPro" id="IPR001763">
    <property type="entry name" value="Rhodanese-like_dom"/>
</dbReference>
<dbReference type="InterPro" id="IPR016156">
    <property type="entry name" value="FAD/NAD-linked_Rdtase_dimer_sf"/>
</dbReference>
<keyword evidence="3" id="KW-0285">Flavoprotein</keyword>
<dbReference type="Gene3D" id="3.50.50.60">
    <property type="entry name" value="FAD/NAD(P)-binding domain"/>
    <property type="match status" value="2"/>
</dbReference>
<keyword evidence="9" id="KW-1185">Reference proteome</keyword>
<dbReference type="InterPro" id="IPR050260">
    <property type="entry name" value="FAD-bd_OxRdtase"/>
</dbReference>
<evidence type="ECO:0000313" key="8">
    <source>
        <dbReference type="EMBL" id="AMC92842.1"/>
    </source>
</evidence>